<sequence>MLVVVLTAWLRWCSWPWSVVHDASKLEAFLNMWITGKTDQSSQRDAIFNDLYTECRLAPPGARLSYLVRTKMERLSREERKEIVSRVQEGCAPLFVACKKGNADIVEYLITVCGADLEQRGVYEVTDDRSIHFVTPLWCAAVAGKLAVVKQLVSYGANVNSVSDTGSTPVRSACFMSHRDVVMFLVNNGADILKPNYNGGTCLINSVQSVGLCRFLLRCGADVNAQDVQFKTALHYAIQEHRFDTTRLLLEQRADPMIRSRYGDDALQTACLKGATEIFEYLMATVDYSPARRADADELMGTTFLDEHHDVQTALVYWRRALELRQRENAPKPPPAEPRAAFMHIAEYRTAEGLDSVALDLDAMRNQSLLICERILGPYHKDTIFRLMYRGAAYADNLQYQRCIDLWKYALELRICKDTLLHTESGVAAMALVRLYLDMYDKGKAGLLRDQLQLADVVHTTELLVARFAETAELLAVQPVFRRQLDNFDKILKVLTHLFFVLHALPKSEEEDVSVRRLVARALAQEPRSSMGDTLLHLVVTKMNTMKPTAFFEDSYTTIFPDAQVAQLLLECGADIEATNQCLSTPLHVASLRNNYRTAVVQVLLAHGAHLDRRNANGNQPHRMLAGIGECIVNPLQHITLRCLAARKIIERKIAYVGEVPVSLESFVRIH</sequence>
<dbReference type="GO" id="GO:0044231">
    <property type="term" value="C:host cell presynaptic membrane"/>
    <property type="evidence" value="ECO:0007669"/>
    <property type="project" value="UniProtKB-KW"/>
</dbReference>
<dbReference type="SMART" id="SM00248">
    <property type="entry name" value="ANK"/>
    <property type="match status" value="8"/>
</dbReference>
<evidence type="ECO:0000256" key="5">
    <source>
        <dbReference type="ARBA" id="ARBA00023028"/>
    </source>
</evidence>
<dbReference type="PROSITE" id="PS50297">
    <property type="entry name" value="ANK_REP_REGION"/>
    <property type="match status" value="3"/>
</dbReference>
<keyword evidence="2" id="KW-0268">Exocytosis</keyword>
<keyword evidence="4" id="KW-0677">Repeat</keyword>
<feature type="repeat" description="ANK" evidence="8">
    <location>
        <begin position="165"/>
        <end position="197"/>
    </location>
</feature>
<organism evidence="10">
    <name type="scientific">Ixodes ricinus</name>
    <name type="common">Common tick</name>
    <name type="synonym">Acarus ricinus</name>
    <dbReference type="NCBI Taxonomy" id="34613"/>
    <lineage>
        <taxon>Eukaryota</taxon>
        <taxon>Metazoa</taxon>
        <taxon>Ecdysozoa</taxon>
        <taxon>Arthropoda</taxon>
        <taxon>Chelicerata</taxon>
        <taxon>Arachnida</taxon>
        <taxon>Acari</taxon>
        <taxon>Parasitiformes</taxon>
        <taxon>Ixodida</taxon>
        <taxon>Ixodoidea</taxon>
        <taxon>Ixodidae</taxon>
        <taxon>Ixodinae</taxon>
        <taxon>Ixodes</taxon>
    </lineage>
</organism>
<feature type="signal peptide" evidence="9">
    <location>
        <begin position="1"/>
        <end position="16"/>
    </location>
</feature>
<feature type="repeat" description="ANK" evidence="8">
    <location>
        <begin position="132"/>
        <end position="164"/>
    </location>
</feature>
<comment type="subcellular location">
    <subcellularLocation>
        <location evidence="1">Target cell membrane</location>
    </subcellularLocation>
</comment>
<name>A0A147BHI5_IXORI</name>
<evidence type="ECO:0000256" key="1">
    <source>
        <dbReference type="ARBA" id="ARBA00004175"/>
    </source>
</evidence>
<dbReference type="Pfam" id="PF12796">
    <property type="entry name" value="Ank_2"/>
    <property type="match status" value="2"/>
</dbReference>
<dbReference type="Gene3D" id="1.25.40.20">
    <property type="entry name" value="Ankyrin repeat-containing domain"/>
    <property type="match status" value="3"/>
</dbReference>
<keyword evidence="5" id="KW-0528">Neurotoxin</keyword>
<reference evidence="10" key="1">
    <citation type="journal article" date="2018" name="PLoS Negl. Trop. Dis.">
        <title>Sialome diversity of ticks revealed by RNAseq of single tick salivary glands.</title>
        <authorList>
            <person name="Perner J."/>
            <person name="Kropackova S."/>
            <person name="Kopacek P."/>
            <person name="Ribeiro J.M."/>
        </authorList>
    </citation>
    <scope>NUCLEOTIDE SEQUENCE</scope>
    <source>
        <strain evidence="10">Siblings of single egg batch collected in Ceske Budejovice</strain>
        <tissue evidence="10">Salivary glands</tissue>
    </source>
</reference>
<keyword evidence="5" id="KW-0800">Toxin</keyword>
<evidence type="ECO:0000256" key="8">
    <source>
        <dbReference type="PROSITE-ProRule" id="PRU00023"/>
    </source>
</evidence>
<evidence type="ECO:0000256" key="3">
    <source>
        <dbReference type="ARBA" id="ARBA00022537"/>
    </source>
</evidence>
<feature type="repeat" description="ANK" evidence="8">
    <location>
        <begin position="229"/>
        <end position="261"/>
    </location>
</feature>
<dbReference type="AlphaFoldDB" id="A0A147BHI5"/>
<evidence type="ECO:0000256" key="2">
    <source>
        <dbReference type="ARBA" id="ARBA00022483"/>
    </source>
</evidence>
<dbReference type="InterPro" id="IPR002110">
    <property type="entry name" value="Ankyrin_rpt"/>
</dbReference>
<keyword evidence="6 8" id="KW-0040">ANK repeat</keyword>
<evidence type="ECO:0000256" key="4">
    <source>
        <dbReference type="ARBA" id="ARBA00022737"/>
    </source>
</evidence>
<keyword evidence="9" id="KW-0732">Signal</keyword>
<evidence type="ECO:0000256" key="7">
    <source>
        <dbReference type="ARBA" id="ARBA00023298"/>
    </source>
</evidence>
<dbReference type="InterPro" id="IPR036770">
    <property type="entry name" value="Ankyrin_rpt-contain_sf"/>
</dbReference>
<accession>A0A147BHI5</accession>
<evidence type="ECO:0000256" key="9">
    <source>
        <dbReference type="SAM" id="SignalP"/>
    </source>
</evidence>
<feature type="chain" id="PRO_5007542343" evidence="9">
    <location>
        <begin position="17"/>
        <end position="671"/>
    </location>
</feature>
<feature type="repeat" description="ANK" evidence="8">
    <location>
        <begin position="585"/>
        <end position="616"/>
    </location>
</feature>
<keyword evidence="5" id="KW-0638">Presynaptic neurotoxin</keyword>
<protein>
    <submittedName>
        <fullName evidence="10">Putative ankyrin repeat proteinankyrin repeat protein</fullName>
    </submittedName>
</protein>
<dbReference type="Pfam" id="PF13857">
    <property type="entry name" value="Ank_5"/>
    <property type="match status" value="1"/>
</dbReference>
<dbReference type="GO" id="GO:0006887">
    <property type="term" value="P:exocytosis"/>
    <property type="evidence" value="ECO:0007669"/>
    <property type="project" value="UniProtKB-KW"/>
</dbReference>
<dbReference type="EMBL" id="GEGO01005147">
    <property type="protein sequence ID" value="JAR90257.1"/>
    <property type="molecule type" value="Transcribed_RNA"/>
</dbReference>
<keyword evidence="3" id="KW-1052">Target cell membrane</keyword>
<dbReference type="PANTHER" id="PTHR24173">
    <property type="entry name" value="ANKYRIN REPEAT CONTAINING"/>
    <property type="match status" value="1"/>
</dbReference>
<dbReference type="PANTHER" id="PTHR24173:SF82">
    <property type="entry name" value="FI19351P1"/>
    <property type="match status" value="1"/>
</dbReference>
<keyword evidence="7" id="KW-1053">Target membrane</keyword>
<dbReference type="SUPFAM" id="SSF48403">
    <property type="entry name" value="Ankyrin repeat"/>
    <property type="match status" value="2"/>
</dbReference>
<keyword evidence="7" id="KW-0472">Membrane</keyword>
<evidence type="ECO:0000256" key="6">
    <source>
        <dbReference type="ARBA" id="ARBA00023043"/>
    </source>
</evidence>
<evidence type="ECO:0000313" key="10">
    <source>
        <dbReference type="EMBL" id="JAR90257.1"/>
    </source>
</evidence>
<proteinExistence type="predicted"/>
<dbReference type="PROSITE" id="PS50088">
    <property type="entry name" value="ANK_REPEAT"/>
    <property type="match status" value="4"/>
</dbReference>
<dbReference type="GO" id="GO:0044218">
    <property type="term" value="C:other organism cell membrane"/>
    <property type="evidence" value="ECO:0007669"/>
    <property type="project" value="UniProtKB-KW"/>
</dbReference>